<keyword evidence="5 11" id="KW-0812">Transmembrane</keyword>
<evidence type="ECO:0000313" key="16">
    <source>
        <dbReference type="EMBL" id="ABM95265.1"/>
    </source>
</evidence>
<dbReference type="Gene3D" id="2.40.170.20">
    <property type="entry name" value="TonB-dependent receptor, beta-barrel domain"/>
    <property type="match status" value="1"/>
</dbReference>
<sequence>MIATPFEATAPRIPVRLGALPHAPLLMLSLLGFASGIASAQSAPVTEAGKLPPVLVTASRFVEDSATLPYGVSVLTAQDIADSGVSTVNEAVMKLLGVPGRLDLYGGGDYALDLRGFGTTSDNNQVVILDGIRINEGDLGGTRLAGIPINSVERIEVLRGSGTVLYGEGATGGVIIVTTKAGHGTARSNRASVYAAAGSDRLRDLRADATLEAGGFSLDAAANRRTTDNHRDNFRSETEGASLTGQWRNDWLRVGLRHAYDDLDTGLPGALTAAQYAADPSQTTAPNDHADIRNTRSGVFAEADLGGDWQLGLDAGWRDKELRSRNGAFAYDYDVDAKNYSLRVRNRTQFASVVNAVVFGVDRNEWERTVLGAIGSVGEQSSTGYYLKDDLTLSGGTRLSAGVRTERIEKAVSSTVDRIDDRQRAWELGVLQPLSENSAVYGRVGRSFRLANVDEFSFTNPAVPLRPQTSRDTELGVRWRAAGRSAELRVYRSSLKNEIGFDPSGVGPFGPFGANVNFDPTRRQGVELELAQALTEALNLRVNGALRRARFTEGAYDGQDVPLTPERTLSLRADWTPAPAHKLDAIVNYVSSQSPDFANVCSIPGRTTADLRYAYRWTQAEFALGVVNLTDRKYYTQAFGCTAGGETTSIYPEAGRTFAASVKVSF</sequence>
<keyword evidence="4 11" id="KW-1134">Transmembrane beta strand</keyword>
<evidence type="ECO:0000256" key="4">
    <source>
        <dbReference type="ARBA" id="ARBA00022452"/>
    </source>
</evidence>
<dbReference type="Proteomes" id="UP000000366">
    <property type="component" value="Chromosome"/>
</dbReference>
<dbReference type="KEGG" id="mpt:Mpe_A2309"/>
<dbReference type="PROSITE" id="PS52016">
    <property type="entry name" value="TONB_DEPENDENT_REC_3"/>
    <property type="match status" value="1"/>
</dbReference>
<dbReference type="AlphaFoldDB" id="A2SI76"/>
<feature type="domain" description="TonB-dependent receptor plug" evidence="15">
    <location>
        <begin position="67"/>
        <end position="174"/>
    </location>
</feature>
<name>A2SI76_METPP</name>
<evidence type="ECO:0000256" key="2">
    <source>
        <dbReference type="ARBA" id="ARBA00009810"/>
    </source>
</evidence>
<feature type="short sequence motif" description="TonB C-terminal box" evidence="12">
    <location>
        <begin position="649"/>
        <end position="666"/>
    </location>
</feature>
<dbReference type="GO" id="GO:0044718">
    <property type="term" value="P:siderophore transmembrane transport"/>
    <property type="evidence" value="ECO:0007669"/>
    <property type="project" value="TreeGrafter"/>
</dbReference>
<dbReference type="PANTHER" id="PTHR30069:SF27">
    <property type="entry name" value="BLL4766 PROTEIN"/>
    <property type="match status" value="1"/>
</dbReference>
<evidence type="ECO:0000256" key="12">
    <source>
        <dbReference type="PROSITE-ProRule" id="PRU10144"/>
    </source>
</evidence>
<evidence type="ECO:0000256" key="11">
    <source>
        <dbReference type="PROSITE-ProRule" id="PRU01360"/>
    </source>
</evidence>
<dbReference type="InterPro" id="IPR000531">
    <property type="entry name" value="Beta-barrel_TonB"/>
</dbReference>
<evidence type="ECO:0000259" key="14">
    <source>
        <dbReference type="Pfam" id="PF00593"/>
    </source>
</evidence>
<protein>
    <submittedName>
        <fullName evidence="16">TonB-dependent outer membrane cobalamin receptor</fullName>
    </submittedName>
</protein>
<organism evidence="16 17">
    <name type="scientific">Methylibium petroleiphilum (strain ATCC BAA-1232 / LMG 22953 / PM1)</name>
    <dbReference type="NCBI Taxonomy" id="420662"/>
    <lineage>
        <taxon>Bacteria</taxon>
        <taxon>Pseudomonadati</taxon>
        <taxon>Pseudomonadota</taxon>
        <taxon>Betaproteobacteria</taxon>
        <taxon>Burkholderiales</taxon>
        <taxon>Sphaerotilaceae</taxon>
        <taxon>Methylibium</taxon>
    </lineage>
</organism>
<evidence type="ECO:0000259" key="15">
    <source>
        <dbReference type="Pfam" id="PF07715"/>
    </source>
</evidence>
<dbReference type="RefSeq" id="WP_011829902.1">
    <property type="nucleotide sequence ID" value="NC_008825.1"/>
</dbReference>
<evidence type="ECO:0000256" key="6">
    <source>
        <dbReference type="ARBA" id="ARBA00022729"/>
    </source>
</evidence>
<evidence type="ECO:0000256" key="7">
    <source>
        <dbReference type="ARBA" id="ARBA00023077"/>
    </source>
</evidence>
<dbReference type="GO" id="GO:0009279">
    <property type="term" value="C:cell outer membrane"/>
    <property type="evidence" value="ECO:0007669"/>
    <property type="project" value="UniProtKB-SubCell"/>
</dbReference>
<dbReference type="InterPro" id="IPR037066">
    <property type="entry name" value="Plug_dom_sf"/>
</dbReference>
<evidence type="ECO:0000313" key="17">
    <source>
        <dbReference type="Proteomes" id="UP000000366"/>
    </source>
</evidence>
<dbReference type="InterPro" id="IPR012910">
    <property type="entry name" value="Plug_dom"/>
</dbReference>
<dbReference type="InterPro" id="IPR036942">
    <property type="entry name" value="Beta-barrel_TonB_sf"/>
</dbReference>
<keyword evidence="6" id="KW-0732">Signal</keyword>
<dbReference type="PANTHER" id="PTHR30069">
    <property type="entry name" value="TONB-DEPENDENT OUTER MEMBRANE RECEPTOR"/>
    <property type="match status" value="1"/>
</dbReference>
<keyword evidence="9 16" id="KW-0675">Receptor</keyword>
<dbReference type="eggNOG" id="COG4206">
    <property type="taxonomic scope" value="Bacteria"/>
</dbReference>
<keyword evidence="10 11" id="KW-0998">Cell outer membrane</keyword>
<dbReference type="EMBL" id="CP000555">
    <property type="protein sequence ID" value="ABM95265.1"/>
    <property type="molecule type" value="Genomic_DNA"/>
</dbReference>
<dbReference type="CDD" id="cd01347">
    <property type="entry name" value="ligand_gated_channel"/>
    <property type="match status" value="1"/>
</dbReference>
<feature type="domain" description="TonB-dependent receptor-like beta-barrel" evidence="14">
    <location>
        <begin position="219"/>
        <end position="629"/>
    </location>
</feature>
<evidence type="ECO:0000256" key="3">
    <source>
        <dbReference type="ARBA" id="ARBA00022448"/>
    </source>
</evidence>
<evidence type="ECO:0000256" key="9">
    <source>
        <dbReference type="ARBA" id="ARBA00023170"/>
    </source>
</evidence>
<evidence type="ECO:0000256" key="1">
    <source>
        <dbReference type="ARBA" id="ARBA00004571"/>
    </source>
</evidence>
<keyword evidence="7 13" id="KW-0798">TonB box</keyword>
<proteinExistence type="inferred from homology"/>
<dbReference type="GO" id="GO:0015344">
    <property type="term" value="F:siderophore uptake transmembrane transporter activity"/>
    <property type="evidence" value="ECO:0007669"/>
    <property type="project" value="TreeGrafter"/>
</dbReference>
<dbReference type="SUPFAM" id="SSF56935">
    <property type="entry name" value="Porins"/>
    <property type="match status" value="1"/>
</dbReference>
<accession>A2SI76</accession>
<keyword evidence="8 11" id="KW-0472">Membrane</keyword>
<dbReference type="HOGENOM" id="CLU_008287_18_3_4"/>
<keyword evidence="3 11" id="KW-0813">Transport</keyword>
<evidence type="ECO:0000256" key="8">
    <source>
        <dbReference type="ARBA" id="ARBA00023136"/>
    </source>
</evidence>
<evidence type="ECO:0000256" key="5">
    <source>
        <dbReference type="ARBA" id="ARBA00022692"/>
    </source>
</evidence>
<keyword evidence="17" id="KW-1185">Reference proteome</keyword>
<dbReference type="Gene3D" id="2.170.130.10">
    <property type="entry name" value="TonB-dependent receptor, plug domain"/>
    <property type="match status" value="1"/>
</dbReference>
<gene>
    <name evidence="16" type="primary">btuB</name>
    <name evidence="16" type="ordered locus">Mpe_A2309</name>
</gene>
<comment type="similarity">
    <text evidence="2 11 13">Belongs to the TonB-dependent receptor family.</text>
</comment>
<dbReference type="InterPro" id="IPR039426">
    <property type="entry name" value="TonB-dep_rcpt-like"/>
</dbReference>
<comment type="subcellular location">
    <subcellularLocation>
        <location evidence="1 11">Cell outer membrane</location>
        <topology evidence="1 11">Multi-pass membrane protein</topology>
    </subcellularLocation>
</comment>
<dbReference type="PROSITE" id="PS01156">
    <property type="entry name" value="TONB_DEPENDENT_REC_2"/>
    <property type="match status" value="1"/>
</dbReference>
<evidence type="ECO:0000256" key="10">
    <source>
        <dbReference type="ARBA" id="ARBA00023237"/>
    </source>
</evidence>
<dbReference type="STRING" id="420662.Mpe_A2309"/>
<dbReference type="Pfam" id="PF00593">
    <property type="entry name" value="TonB_dep_Rec_b-barrel"/>
    <property type="match status" value="1"/>
</dbReference>
<dbReference type="InterPro" id="IPR010917">
    <property type="entry name" value="TonB_rcpt_CS"/>
</dbReference>
<reference evidence="16 17" key="1">
    <citation type="journal article" date="2007" name="J. Bacteriol.">
        <title>Whole-genome analysis of the methyl tert-butyl ether-degrading beta-proteobacterium Methylibium petroleiphilum PM1.</title>
        <authorList>
            <person name="Kane S.R."/>
            <person name="Chakicherla A.Y."/>
            <person name="Chain P.S.G."/>
            <person name="Schmidt R."/>
            <person name="Shin M.W."/>
            <person name="Legler T.C."/>
            <person name="Scow K.M."/>
            <person name="Larimer F.W."/>
            <person name="Lucas S.M."/>
            <person name="Richardson P.M."/>
            <person name="Hristova K.R."/>
        </authorList>
    </citation>
    <scope>NUCLEOTIDE SEQUENCE [LARGE SCALE GENOMIC DNA]</scope>
    <source>
        <strain evidence="17">ATCC BAA-1232 / LMG 22953 / PM1</strain>
    </source>
</reference>
<evidence type="ECO:0000256" key="13">
    <source>
        <dbReference type="RuleBase" id="RU003357"/>
    </source>
</evidence>
<dbReference type="Pfam" id="PF07715">
    <property type="entry name" value="Plug"/>
    <property type="match status" value="1"/>
</dbReference>